<dbReference type="InterPro" id="IPR011989">
    <property type="entry name" value="ARM-like"/>
</dbReference>
<evidence type="ECO:0000256" key="1">
    <source>
        <dbReference type="ARBA" id="ARBA00004286"/>
    </source>
</evidence>
<evidence type="ECO:0000256" key="3">
    <source>
        <dbReference type="ARBA" id="ARBA00022454"/>
    </source>
</evidence>
<evidence type="ECO:0000256" key="6">
    <source>
        <dbReference type="ARBA" id="ARBA00023067"/>
    </source>
</evidence>
<proteinExistence type="inferred from homology"/>
<dbReference type="GO" id="GO:0000796">
    <property type="term" value="C:condensin complex"/>
    <property type="evidence" value="ECO:0007669"/>
    <property type="project" value="InterPro"/>
</dbReference>
<dbReference type="STRING" id="67767.A0A0J7L2R9"/>
<feature type="coiled-coil region" evidence="8">
    <location>
        <begin position="361"/>
        <end position="416"/>
    </location>
</feature>
<evidence type="ECO:0000256" key="7">
    <source>
        <dbReference type="ARBA" id="ARBA00023306"/>
    </source>
</evidence>
<dbReference type="InterPro" id="IPR001943">
    <property type="entry name" value="UVR_dom"/>
</dbReference>
<evidence type="ECO:0000256" key="8">
    <source>
        <dbReference type="SAM" id="Coils"/>
    </source>
</evidence>
<dbReference type="InterPro" id="IPR027165">
    <property type="entry name" value="CND3"/>
</dbReference>
<protein>
    <submittedName>
        <fullName evidence="10">Condensin complex subunit 3-like protein</fullName>
    </submittedName>
</protein>
<comment type="subcellular location">
    <subcellularLocation>
        <location evidence="1">Chromosome</location>
    </subcellularLocation>
</comment>
<evidence type="ECO:0000313" key="10">
    <source>
        <dbReference type="EMBL" id="KMQ96724.1"/>
    </source>
</evidence>
<dbReference type="InterPro" id="IPR025977">
    <property type="entry name" value="Cnd3_C"/>
</dbReference>
<dbReference type="PROSITE" id="PS50151">
    <property type="entry name" value="UVR"/>
    <property type="match status" value="1"/>
</dbReference>
<dbReference type="PaxDb" id="67767-A0A0J7L2R9"/>
<reference evidence="10 11" key="1">
    <citation type="submission" date="2015-04" db="EMBL/GenBank/DDBJ databases">
        <title>Lasius niger genome sequencing.</title>
        <authorList>
            <person name="Konorov E.A."/>
            <person name="Nikitin M.A."/>
            <person name="Kirill M.V."/>
            <person name="Chang P."/>
        </authorList>
    </citation>
    <scope>NUCLEOTIDE SEQUENCE [LARGE SCALE GENOMIC DNA]</scope>
    <source>
        <tissue evidence="10">Whole</tissue>
    </source>
</reference>
<dbReference type="Proteomes" id="UP000036403">
    <property type="component" value="Unassembled WGS sequence"/>
</dbReference>
<comment type="similarity">
    <text evidence="2">Belongs to the CND3 (condensin subunit 3) family.</text>
</comment>
<keyword evidence="8" id="KW-0175">Coiled coil</keyword>
<keyword evidence="7" id="KW-0131">Cell cycle</keyword>
<evidence type="ECO:0000256" key="4">
    <source>
        <dbReference type="ARBA" id="ARBA00022618"/>
    </source>
</evidence>
<dbReference type="OrthoDB" id="27187at2759"/>
<evidence type="ECO:0000259" key="9">
    <source>
        <dbReference type="PROSITE" id="PS50151"/>
    </source>
</evidence>
<comment type="caution">
    <text evidence="10">The sequence shown here is derived from an EMBL/GenBank/DDBJ whole genome shotgun (WGS) entry which is preliminary data.</text>
</comment>
<dbReference type="EMBL" id="LBMM01001206">
    <property type="protein sequence ID" value="KMQ96724.1"/>
    <property type="molecule type" value="Genomic_DNA"/>
</dbReference>
<dbReference type="PANTHER" id="PTHR14418:SF5">
    <property type="entry name" value="CONDENSIN COMPLEX SUBUNIT 3"/>
    <property type="match status" value="1"/>
</dbReference>
<gene>
    <name evidence="10" type="ORF">RF55_2974</name>
</gene>
<evidence type="ECO:0000256" key="5">
    <source>
        <dbReference type="ARBA" id="ARBA00022776"/>
    </source>
</evidence>
<dbReference type="AlphaFoldDB" id="A0A0J7L2R9"/>
<keyword evidence="4" id="KW-0132">Cell division</keyword>
<evidence type="ECO:0000256" key="2">
    <source>
        <dbReference type="ARBA" id="ARBA00006533"/>
    </source>
</evidence>
<dbReference type="GO" id="GO:0051301">
    <property type="term" value="P:cell division"/>
    <property type="evidence" value="ECO:0007669"/>
    <property type="project" value="UniProtKB-KW"/>
</dbReference>
<keyword evidence="11" id="KW-1185">Reference proteome</keyword>
<keyword evidence="5" id="KW-0498">Mitosis</keyword>
<name>A0A0J7L2R9_LASNI</name>
<organism evidence="10 11">
    <name type="scientific">Lasius niger</name>
    <name type="common">Black garden ant</name>
    <dbReference type="NCBI Taxonomy" id="67767"/>
    <lineage>
        <taxon>Eukaryota</taxon>
        <taxon>Metazoa</taxon>
        <taxon>Ecdysozoa</taxon>
        <taxon>Arthropoda</taxon>
        <taxon>Hexapoda</taxon>
        <taxon>Insecta</taxon>
        <taxon>Pterygota</taxon>
        <taxon>Neoptera</taxon>
        <taxon>Endopterygota</taxon>
        <taxon>Hymenoptera</taxon>
        <taxon>Apocrita</taxon>
        <taxon>Aculeata</taxon>
        <taxon>Formicoidea</taxon>
        <taxon>Formicidae</taxon>
        <taxon>Formicinae</taxon>
        <taxon>Lasius</taxon>
        <taxon>Lasius</taxon>
    </lineage>
</organism>
<evidence type="ECO:0000313" key="11">
    <source>
        <dbReference type="Proteomes" id="UP000036403"/>
    </source>
</evidence>
<dbReference type="PANTHER" id="PTHR14418">
    <property type="entry name" value="CONDENSIN COMPLEX SUBUNIT 3-RELATED"/>
    <property type="match status" value="1"/>
</dbReference>
<keyword evidence="6" id="KW-0226">DNA condensation</keyword>
<sequence length="797" mass="91947">MVRAIEKNMKDIFRKVQYNKIDHPQYTKQLMKLYEKTDLDTFWNHFISFLKVPLTMAQQHLHIINTLEFFAKFAVSFYSSSESESVEPMSPLLSKLFNFLLTHHSAKDKAVRYRICHFLNLLLNFMGDDAFIDDNLCDQITVSMMDRLLDKSPKVRAQAVLALHRLQDPADEQCPVIKMYIFHVTKDPSAEVRKAVLSSMGKNQKTLQAALLKTRDIDDSVRKMAFEFISKITVRSLTIEQRERLLKDGLKDRAEIVRTCVSSVLLPTWLRCYKGEYLSLVHALDAGIGTETATLALQMLFKDANLKNLLEQVPIDKDTRLIPLTNPNNMLNIIANVISEIRLPSNENLNTQQITQQITVEQQQEKDMQKARLKVDILELEEELYQAVKEENFLQAESLKEKIKVLKEEINQLSKVPEAVITDDIREEKNDSATMVKCLNILYSAMQFIRVLTPTLRSLMSLVLDSLDHPDDNVHILALKILGIYCILDKELAKKHIMILFYQFSCEQENQEIWIVALKGIFDLLLMYGLEYFENLQIQEENSLQNRSEKSRLLYTHEDSVVSVNKRIEIEKSPGNFIKILMGLLNNTNQDLRTVATEGFCKLLLHQRINSSSLISRLIILGYNEANIDDIYLRQCLSVFFEHFIVRVPEAQEMLESAYFPTLRALCDAPDVSPLREIDTYHVSKFILNLTRRGYQKTGGQTFYTHNNLAFAILAEILNPESNIDKDTLIKSLTNLYIQIEDAPSKQNLQEAIENVTKMVKDSDKRLLKYIQQFKQKLETPPETEIAVEDGSDDSED</sequence>
<dbReference type="SUPFAM" id="SSF48371">
    <property type="entry name" value="ARM repeat"/>
    <property type="match status" value="1"/>
</dbReference>
<dbReference type="GO" id="GO:0007076">
    <property type="term" value="P:mitotic chromosome condensation"/>
    <property type="evidence" value="ECO:0007669"/>
    <property type="project" value="InterPro"/>
</dbReference>
<dbReference type="Gene3D" id="1.25.10.10">
    <property type="entry name" value="Leucine-rich Repeat Variant"/>
    <property type="match status" value="2"/>
</dbReference>
<dbReference type="GO" id="GO:0005737">
    <property type="term" value="C:cytoplasm"/>
    <property type="evidence" value="ECO:0007669"/>
    <property type="project" value="TreeGrafter"/>
</dbReference>
<dbReference type="GO" id="GO:0000793">
    <property type="term" value="C:condensed chromosome"/>
    <property type="evidence" value="ECO:0007669"/>
    <property type="project" value="TreeGrafter"/>
</dbReference>
<accession>A0A0J7L2R9</accession>
<dbReference type="Pfam" id="PF12719">
    <property type="entry name" value="Cnd3"/>
    <property type="match status" value="1"/>
</dbReference>
<dbReference type="InterPro" id="IPR016024">
    <property type="entry name" value="ARM-type_fold"/>
</dbReference>
<keyword evidence="3" id="KW-0158">Chromosome</keyword>
<feature type="domain" description="UVR" evidence="9">
    <location>
        <begin position="374"/>
        <end position="409"/>
    </location>
</feature>